<dbReference type="Proteomes" id="UP001147747">
    <property type="component" value="Unassembled WGS sequence"/>
</dbReference>
<protein>
    <submittedName>
        <fullName evidence="1">Uncharacterized protein</fullName>
    </submittedName>
</protein>
<sequence length="293" mass="33244">MNTRSKPRSLPEDAHGILNPEIDQLDAFYLELGDEDNHRFLSIQNFRKIISARKTALKNNEKCQQFLVVTEVKLSDFETLSLEPESKHRRLYYSVPTETLAVKVMPLDSHEIAIKEFDKLVARQVDGLHLDSEVLNPGSGTKIMGNFRKEADSSWAHISDHLRPKIILEVGLSQSQRQLNLISRGWLQSSDSSVEVVITIGIDRNIPNIQIDRWELTLNPDYGRTRFSPPRIASRTESFQISRNNDTTSSAPDLSIDFRKLTGHLQGPEANLTISGADLETLAERVWLYQGIL</sequence>
<keyword evidence="2" id="KW-1185">Reference proteome</keyword>
<proteinExistence type="predicted"/>
<accession>A0A9W9VSV4</accession>
<dbReference type="OrthoDB" id="76567at2759"/>
<dbReference type="GeneID" id="81374717"/>
<name>A0A9W9VSV4_9EURO</name>
<reference evidence="1" key="1">
    <citation type="submission" date="2022-12" db="EMBL/GenBank/DDBJ databases">
        <authorList>
            <person name="Petersen C."/>
        </authorList>
    </citation>
    <scope>NUCLEOTIDE SEQUENCE</scope>
    <source>
        <strain evidence="1">IBT 29677</strain>
    </source>
</reference>
<evidence type="ECO:0000313" key="2">
    <source>
        <dbReference type="Proteomes" id="UP001147747"/>
    </source>
</evidence>
<dbReference type="AlphaFoldDB" id="A0A9W9VSV4"/>
<gene>
    <name evidence="1" type="ORF">N7509_011100</name>
</gene>
<reference evidence="1" key="2">
    <citation type="journal article" date="2023" name="IMA Fungus">
        <title>Comparative genomic study of the Penicillium genus elucidates a diverse pangenome and 15 lateral gene transfer events.</title>
        <authorList>
            <person name="Petersen C."/>
            <person name="Sorensen T."/>
            <person name="Nielsen M.R."/>
            <person name="Sondergaard T.E."/>
            <person name="Sorensen J.L."/>
            <person name="Fitzpatrick D.A."/>
            <person name="Frisvad J.C."/>
            <person name="Nielsen K.L."/>
        </authorList>
    </citation>
    <scope>NUCLEOTIDE SEQUENCE</scope>
    <source>
        <strain evidence="1">IBT 29677</strain>
    </source>
</reference>
<dbReference type="RefSeq" id="XP_056486357.1">
    <property type="nucleotide sequence ID" value="XM_056635737.1"/>
</dbReference>
<organism evidence="1 2">
    <name type="scientific">Penicillium cosmopolitanum</name>
    <dbReference type="NCBI Taxonomy" id="1131564"/>
    <lineage>
        <taxon>Eukaryota</taxon>
        <taxon>Fungi</taxon>
        <taxon>Dikarya</taxon>
        <taxon>Ascomycota</taxon>
        <taxon>Pezizomycotina</taxon>
        <taxon>Eurotiomycetes</taxon>
        <taxon>Eurotiomycetidae</taxon>
        <taxon>Eurotiales</taxon>
        <taxon>Aspergillaceae</taxon>
        <taxon>Penicillium</taxon>
    </lineage>
</organism>
<evidence type="ECO:0000313" key="1">
    <source>
        <dbReference type="EMBL" id="KAJ5388559.1"/>
    </source>
</evidence>
<comment type="caution">
    <text evidence="1">The sequence shown here is derived from an EMBL/GenBank/DDBJ whole genome shotgun (WGS) entry which is preliminary data.</text>
</comment>
<dbReference type="EMBL" id="JAPZBU010000009">
    <property type="protein sequence ID" value="KAJ5388559.1"/>
    <property type="molecule type" value="Genomic_DNA"/>
</dbReference>